<name>A0A494TP65_SPHPE</name>
<reference evidence="1 2" key="1">
    <citation type="submission" date="2018-09" db="EMBL/GenBank/DDBJ databases">
        <title>Sphingomonas peninsula sp. nov., isolated from fildes peninsula, Antarctic soil.</title>
        <authorList>
            <person name="Yingchao G."/>
        </authorList>
    </citation>
    <scope>NUCLEOTIDE SEQUENCE [LARGE SCALE GENOMIC DNA]</scope>
    <source>
        <strain evidence="1 2">YZ-8</strain>
    </source>
</reference>
<dbReference type="OrthoDB" id="7584863at2"/>
<evidence type="ECO:0000313" key="1">
    <source>
        <dbReference type="EMBL" id="AYJ87651.1"/>
    </source>
</evidence>
<dbReference type="AlphaFoldDB" id="A0A494TP65"/>
<protein>
    <submittedName>
        <fullName evidence="1">Uncharacterized protein</fullName>
    </submittedName>
</protein>
<sequence length="81" mass="9560">MKERPTPVRPYALRPCPPDFRERYMLGGWEEVELEYGSRPSVITRWIEENGGDELRYARSEHLKAMRAEASVARLQRRRVG</sequence>
<accession>A0A494TP65</accession>
<evidence type="ECO:0000313" key="2">
    <source>
        <dbReference type="Proteomes" id="UP000276254"/>
    </source>
</evidence>
<dbReference type="EMBL" id="CP032829">
    <property type="protein sequence ID" value="AYJ87651.1"/>
    <property type="molecule type" value="Genomic_DNA"/>
</dbReference>
<organism evidence="1 2">
    <name type="scientific">Sphingomonas paeninsulae</name>
    <dbReference type="NCBI Taxonomy" id="2319844"/>
    <lineage>
        <taxon>Bacteria</taxon>
        <taxon>Pseudomonadati</taxon>
        <taxon>Pseudomonadota</taxon>
        <taxon>Alphaproteobacteria</taxon>
        <taxon>Sphingomonadales</taxon>
        <taxon>Sphingomonadaceae</taxon>
        <taxon>Sphingomonas</taxon>
    </lineage>
</organism>
<proteinExistence type="predicted"/>
<keyword evidence="2" id="KW-1185">Reference proteome</keyword>
<dbReference type="RefSeq" id="WP_121155242.1">
    <property type="nucleotide sequence ID" value="NZ_CP032829.1"/>
</dbReference>
<dbReference type="Proteomes" id="UP000276254">
    <property type="component" value="Chromosome"/>
</dbReference>
<dbReference type="KEGG" id="spha:D3Y57_19140"/>
<gene>
    <name evidence="1" type="ORF">D3Y57_19140</name>
</gene>